<dbReference type="InterPro" id="IPR011527">
    <property type="entry name" value="ABC1_TM_dom"/>
</dbReference>
<evidence type="ECO:0000259" key="9">
    <source>
        <dbReference type="PROSITE" id="PS50893"/>
    </source>
</evidence>
<evidence type="ECO:0000313" key="11">
    <source>
        <dbReference type="EMBL" id="RKP11348.1"/>
    </source>
</evidence>
<dbReference type="GO" id="GO:0016887">
    <property type="term" value="F:ATP hydrolysis activity"/>
    <property type="evidence" value="ECO:0007669"/>
    <property type="project" value="InterPro"/>
</dbReference>
<dbReference type="InterPro" id="IPR003439">
    <property type="entry name" value="ABC_transporter-like_ATP-bd"/>
</dbReference>
<evidence type="ECO:0000256" key="6">
    <source>
        <dbReference type="ARBA" id="ARBA00022989"/>
    </source>
</evidence>
<keyword evidence="11" id="KW-0378">Hydrolase</keyword>
<feature type="domain" description="ABC transporter" evidence="9">
    <location>
        <begin position="222"/>
        <end position="458"/>
    </location>
</feature>
<comment type="subcellular location">
    <subcellularLocation>
        <location evidence="1">Mitochondrion inner membrane</location>
        <topology evidence="1">Multi-pass membrane protein</topology>
    </subcellularLocation>
</comment>
<keyword evidence="12" id="KW-1185">Reference proteome</keyword>
<dbReference type="PANTHER" id="PTHR43394">
    <property type="entry name" value="ATP-DEPENDENT PERMEASE MDL1, MITOCHONDRIAL"/>
    <property type="match status" value="1"/>
</dbReference>
<dbReference type="SUPFAM" id="SSF90123">
    <property type="entry name" value="ABC transporter transmembrane region"/>
    <property type="match status" value="1"/>
</dbReference>
<name>A0A4P9XY65_9FUNG</name>
<dbReference type="PROSITE" id="PS50893">
    <property type="entry name" value="ABC_TRANSPORTER_2"/>
    <property type="match status" value="1"/>
</dbReference>
<dbReference type="InterPro" id="IPR039421">
    <property type="entry name" value="Type_1_exporter"/>
</dbReference>
<dbReference type="Proteomes" id="UP000267251">
    <property type="component" value="Unassembled WGS sequence"/>
</dbReference>
<dbReference type="SMART" id="SM00382">
    <property type="entry name" value="AAA"/>
    <property type="match status" value="1"/>
</dbReference>
<dbReference type="Pfam" id="PF00664">
    <property type="entry name" value="ABC_membrane"/>
    <property type="match status" value="1"/>
</dbReference>
<dbReference type="Gene3D" id="3.40.50.300">
    <property type="entry name" value="P-loop containing nucleotide triphosphate hydrolases"/>
    <property type="match status" value="1"/>
</dbReference>
<feature type="domain" description="ABC transmembrane type-1" evidence="10">
    <location>
        <begin position="1"/>
        <end position="198"/>
    </location>
</feature>
<dbReference type="SUPFAM" id="SSF52540">
    <property type="entry name" value="P-loop containing nucleoside triphosphate hydrolases"/>
    <property type="match status" value="1"/>
</dbReference>
<dbReference type="FunFam" id="1.20.1560.10:FF:000058">
    <property type="entry name" value="ABC transporter B family member 25"/>
    <property type="match status" value="1"/>
</dbReference>
<dbReference type="CDD" id="cd18573">
    <property type="entry name" value="ABC_6TM_ABCB10_like"/>
    <property type="match status" value="1"/>
</dbReference>
<dbReference type="GO" id="GO:0090374">
    <property type="term" value="P:oligopeptide export from mitochondrion"/>
    <property type="evidence" value="ECO:0007669"/>
    <property type="project" value="TreeGrafter"/>
</dbReference>
<dbReference type="FunFam" id="3.40.50.300:FF:000403">
    <property type="entry name" value="ATP-binding cassette sub-family B member 8, mitochondrial"/>
    <property type="match status" value="1"/>
</dbReference>
<evidence type="ECO:0000256" key="3">
    <source>
        <dbReference type="ARBA" id="ARBA00022692"/>
    </source>
</evidence>
<evidence type="ECO:0000256" key="5">
    <source>
        <dbReference type="ARBA" id="ARBA00022840"/>
    </source>
</evidence>
<dbReference type="InterPro" id="IPR036640">
    <property type="entry name" value="ABC1_TM_sf"/>
</dbReference>
<keyword evidence="4" id="KW-0547">Nucleotide-binding</keyword>
<dbReference type="GO" id="GO:0015421">
    <property type="term" value="F:ABC-type oligopeptide transporter activity"/>
    <property type="evidence" value="ECO:0007669"/>
    <property type="project" value="TreeGrafter"/>
</dbReference>
<keyword evidence="2" id="KW-0813">Transport</keyword>
<gene>
    <name evidence="11" type="ORF">BJ684DRAFT_23273</name>
</gene>
<dbReference type="GO" id="GO:0005524">
    <property type="term" value="F:ATP binding"/>
    <property type="evidence" value="ECO:0007669"/>
    <property type="project" value="UniProtKB-KW"/>
</dbReference>
<accession>A0A4P9XY65</accession>
<keyword evidence="3 8" id="KW-0812">Transmembrane</keyword>
<keyword evidence="6 8" id="KW-1133">Transmembrane helix</keyword>
<evidence type="ECO:0000256" key="7">
    <source>
        <dbReference type="ARBA" id="ARBA00023136"/>
    </source>
</evidence>
<dbReference type="PROSITE" id="PS00211">
    <property type="entry name" value="ABC_TRANSPORTER_1"/>
    <property type="match status" value="1"/>
</dbReference>
<evidence type="ECO:0000256" key="4">
    <source>
        <dbReference type="ARBA" id="ARBA00022741"/>
    </source>
</evidence>
<sequence length="483" mass="52301">MTFFDTHRSGDLISRLSADTNLVGRTLSGNLSDGLRSLAMSTAGLSMMVYVSGKLTAVMMVIVPPIAIVSVIYGRYVKELSRKTQGALGDITKVAEERIGNIRTVQAFTREKDEQDRYDTQVQEVFGLAKKEAMASGIFFGGAGLSGNLTVLAVLGMGGNMVMSQAITVGELTSFLLYTAYVGSSLMGLTSFWSEFMKGVGASGRVFDLLDRRILDALRGTITFENVRFAYPSRADSSIFRGLDFTVDPDTVLAIAGSSGGGKSTIASLLLRYYDPQEGRILVDGTDIRELDLAWWRQRVGIVSQEPILFAGTIEENIAYGRSGSTPKEVRAAAEQANCASFIQSFPDGFNTYVGERGISLSGGQKQRIAIARALLKNPTILILDEATSALDAESEHLVQEALDRLTQNRTVLTIAHRPSTLAASDVVMCLQSGRMGEMGTFGELMMREEGIFRSLMEHQVIGQSRGMPLLPGSTSMLVEKGR</sequence>
<keyword evidence="7 8" id="KW-0472">Membrane</keyword>
<dbReference type="Pfam" id="PF00005">
    <property type="entry name" value="ABC_tran"/>
    <property type="match status" value="1"/>
</dbReference>
<feature type="transmembrane region" description="Helical" evidence="8">
    <location>
        <begin position="55"/>
        <end position="73"/>
    </location>
</feature>
<dbReference type="GO" id="GO:0005743">
    <property type="term" value="C:mitochondrial inner membrane"/>
    <property type="evidence" value="ECO:0007669"/>
    <property type="project" value="UniProtKB-SubCell"/>
</dbReference>
<keyword evidence="5" id="KW-0067">ATP-binding</keyword>
<dbReference type="OrthoDB" id="6500128at2759"/>
<evidence type="ECO:0000256" key="2">
    <source>
        <dbReference type="ARBA" id="ARBA00022448"/>
    </source>
</evidence>
<dbReference type="InterPro" id="IPR027417">
    <property type="entry name" value="P-loop_NTPase"/>
</dbReference>
<dbReference type="InterPro" id="IPR017871">
    <property type="entry name" value="ABC_transporter-like_CS"/>
</dbReference>
<dbReference type="AlphaFoldDB" id="A0A4P9XY65"/>
<evidence type="ECO:0000256" key="1">
    <source>
        <dbReference type="ARBA" id="ARBA00004448"/>
    </source>
</evidence>
<feature type="transmembrane region" description="Helical" evidence="8">
    <location>
        <begin position="175"/>
        <end position="193"/>
    </location>
</feature>
<dbReference type="PROSITE" id="PS50929">
    <property type="entry name" value="ABC_TM1F"/>
    <property type="match status" value="1"/>
</dbReference>
<dbReference type="CDD" id="cd03249">
    <property type="entry name" value="ABC_MTABC3_MDL1_MDL2"/>
    <property type="match status" value="1"/>
</dbReference>
<evidence type="ECO:0000256" key="8">
    <source>
        <dbReference type="SAM" id="Phobius"/>
    </source>
</evidence>
<evidence type="ECO:0000259" key="10">
    <source>
        <dbReference type="PROSITE" id="PS50929"/>
    </source>
</evidence>
<proteinExistence type="predicted"/>
<organism evidence="11 12">
    <name type="scientific">Piptocephalis cylindrospora</name>
    <dbReference type="NCBI Taxonomy" id="1907219"/>
    <lineage>
        <taxon>Eukaryota</taxon>
        <taxon>Fungi</taxon>
        <taxon>Fungi incertae sedis</taxon>
        <taxon>Zoopagomycota</taxon>
        <taxon>Zoopagomycotina</taxon>
        <taxon>Zoopagomycetes</taxon>
        <taxon>Zoopagales</taxon>
        <taxon>Piptocephalidaceae</taxon>
        <taxon>Piptocephalis</taxon>
    </lineage>
</organism>
<dbReference type="Gene3D" id="1.20.1560.10">
    <property type="entry name" value="ABC transporter type 1, transmembrane domain"/>
    <property type="match status" value="1"/>
</dbReference>
<dbReference type="InterPro" id="IPR003593">
    <property type="entry name" value="AAA+_ATPase"/>
</dbReference>
<evidence type="ECO:0000313" key="12">
    <source>
        <dbReference type="Proteomes" id="UP000267251"/>
    </source>
</evidence>
<protein>
    <submittedName>
        <fullName evidence="11">P-loop containing nucleoside triphosphate hydrolase protein</fullName>
    </submittedName>
</protein>
<reference evidence="12" key="1">
    <citation type="journal article" date="2018" name="Nat. Microbiol.">
        <title>Leveraging single-cell genomics to expand the fungal tree of life.</title>
        <authorList>
            <person name="Ahrendt S.R."/>
            <person name="Quandt C.A."/>
            <person name="Ciobanu D."/>
            <person name="Clum A."/>
            <person name="Salamov A."/>
            <person name="Andreopoulos B."/>
            <person name="Cheng J.F."/>
            <person name="Woyke T."/>
            <person name="Pelin A."/>
            <person name="Henrissat B."/>
            <person name="Reynolds N.K."/>
            <person name="Benny G.L."/>
            <person name="Smith M.E."/>
            <person name="James T.Y."/>
            <person name="Grigoriev I.V."/>
        </authorList>
    </citation>
    <scope>NUCLEOTIDE SEQUENCE [LARGE SCALE GENOMIC DNA]</scope>
</reference>
<dbReference type="EMBL" id="KZ988988">
    <property type="protein sequence ID" value="RKP11348.1"/>
    <property type="molecule type" value="Genomic_DNA"/>
</dbReference>
<feature type="transmembrane region" description="Helical" evidence="8">
    <location>
        <begin position="133"/>
        <end position="155"/>
    </location>
</feature>
<dbReference type="PANTHER" id="PTHR43394:SF1">
    <property type="entry name" value="ATP-BINDING CASSETTE SUB-FAMILY B MEMBER 10, MITOCHONDRIAL"/>
    <property type="match status" value="1"/>
</dbReference>